<evidence type="ECO:0000256" key="1">
    <source>
        <dbReference type="ARBA" id="ARBA00001946"/>
    </source>
</evidence>
<keyword evidence="9" id="KW-1185">Reference proteome</keyword>
<name>A0ABQ9MBP2_HEVBR</name>
<dbReference type="Proteomes" id="UP001174677">
    <property type="component" value="Chromosome 7"/>
</dbReference>
<dbReference type="InterPro" id="IPR008930">
    <property type="entry name" value="Terpenoid_cyclase/PrenylTrfase"/>
</dbReference>
<dbReference type="SFLD" id="SFLDG01019">
    <property type="entry name" value="Terpene_Cyclase_Like_1_C_Termi"/>
    <property type="match status" value="1"/>
</dbReference>
<dbReference type="InterPro" id="IPR008949">
    <property type="entry name" value="Isoprenoid_synthase_dom_sf"/>
</dbReference>
<comment type="cofactor">
    <cofactor evidence="1">
        <name>Mg(2+)</name>
        <dbReference type="ChEBI" id="CHEBI:18420"/>
    </cofactor>
</comment>
<protein>
    <submittedName>
        <fullName evidence="8">Uncharacterized protein</fullName>
    </submittedName>
</protein>
<evidence type="ECO:0000256" key="4">
    <source>
        <dbReference type="ARBA" id="ARBA00022842"/>
    </source>
</evidence>
<dbReference type="Gene3D" id="1.10.600.10">
    <property type="entry name" value="Farnesyl Diphosphate Synthase"/>
    <property type="match status" value="1"/>
</dbReference>
<keyword evidence="3" id="KW-0479">Metal-binding</keyword>
<evidence type="ECO:0000259" key="6">
    <source>
        <dbReference type="Pfam" id="PF01397"/>
    </source>
</evidence>
<organism evidence="8 9">
    <name type="scientific">Hevea brasiliensis</name>
    <name type="common">Para rubber tree</name>
    <name type="synonym">Siphonia brasiliensis</name>
    <dbReference type="NCBI Taxonomy" id="3981"/>
    <lineage>
        <taxon>Eukaryota</taxon>
        <taxon>Viridiplantae</taxon>
        <taxon>Streptophyta</taxon>
        <taxon>Embryophyta</taxon>
        <taxon>Tracheophyta</taxon>
        <taxon>Spermatophyta</taxon>
        <taxon>Magnoliopsida</taxon>
        <taxon>eudicotyledons</taxon>
        <taxon>Gunneridae</taxon>
        <taxon>Pentapetalae</taxon>
        <taxon>rosids</taxon>
        <taxon>fabids</taxon>
        <taxon>Malpighiales</taxon>
        <taxon>Euphorbiaceae</taxon>
        <taxon>Crotonoideae</taxon>
        <taxon>Micrandreae</taxon>
        <taxon>Hevea</taxon>
    </lineage>
</organism>
<feature type="domain" description="Terpene synthase metal-binding" evidence="7">
    <location>
        <begin position="315"/>
        <end position="553"/>
    </location>
</feature>
<dbReference type="Pfam" id="PF01397">
    <property type="entry name" value="Terpene_synth"/>
    <property type="match status" value="1"/>
</dbReference>
<accession>A0ABQ9MBP2</accession>
<dbReference type="PANTHER" id="PTHR31225">
    <property type="entry name" value="OS04G0344100 PROTEIN-RELATED"/>
    <property type="match status" value="1"/>
</dbReference>
<sequence length="610" mass="69838">MKLASSPFSFALSTSITSPFSFALSTSIALINVPKKLMLPPRNPTINKPAHSSRFPNSFAISSKSNNVLQVNKRRRSAYYHPSIWDRNAIDSLNTSYTYDVHGTRLEELKHEVRSLLASTKDRCVQLKLIDSMQRLGVSYHFQEEIKGILSLIVDELGSINEDLYTTSLHFRLLREHAFPVNSDVFDKFRYENGKFKDNLVGDVQGLLSLYDASHLGLQGEDAIEEAKNFSTRHLKLWLGSLQSNNNILANQVQLSLDVPLHWRMPRIEARNFIDIYQMDNTKNLALLELAKLDYNLVQAAYQMELKELARWWTSLGFREKLHFSRDRLMENYLWAMGIIFEPQFSKCRIGLTKFVCILSAIDDMYDIYGSLDELELFTDAVNRWDTKAMQKLPEYMKICYFAMFNFGNELAFDVLKEEGLDVLSNIKEEWIKLCGSYLVEARWFARGYVPTLEEYLENAWISVGGHEAIVHASTLLGHTLSKDSLGCLKHGFKLIYWSSLITRLSDDLGTFTEESKRGDVTKSIQCYMIEEGVNEEEAKEHIKSLIGNAWKELNKESMKPFLSNSIVNMSLNMARTAQCIFQYGDGIGTSFGVTRDRLISLIVQSIPIN</sequence>
<gene>
    <name evidence="8" type="ORF">P3X46_012213</name>
</gene>
<evidence type="ECO:0000259" key="7">
    <source>
        <dbReference type="Pfam" id="PF03936"/>
    </source>
</evidence>
<dbReference type="InterPro" id="IPR001906">
    <property type="entry name" value="Terpene_synth_N"/>
</dbReference>
<dbReference type="Pfam" id="PF03936">
    <property type="entry name" value="Terpene_synth_C"/>
    <property type="match status" value="1"/>
</dbReference>
<feature type="domain" description="Terpene synthase N-terminal" evidence="6">
    <location>
        <begin position="85"/>
        <end position="257"/>
    </location>
</feature>
<dbReference type="PANTHER" id="PTHR31225:SF98">
    <property type="entry name" value="TERPENE SYNTHASE 9-RELATED"/>
    <property type="match status" value="1"/>
</dbReference>
<comment type="similarity">
    <text evidence="2">Belongs to the terpene synthase family.</text>
</comment>
<comment type="caution">
    <text evidence="8">The sequence shown here is derived from an EMBL/GenBank/DDBJ whole genome shotgun (WGS) entry which is preliminary data.</text>
</comment>
<evidence type="ECO:0000256" key="3">
    <source>
        <dbReference type="ARBA" id="ARBA00022723"/>
    </source>
</evidence>
<dbReference type="SUPFAM" id="SSF48239">
    <property type="entry name" value="Terpenoid cyclases/Protein prenyltransferases"/>
    <property type="match status" value="1"/>
</dbReference>
<dbReference type="SFLD" id="SFLDS00005">
    <property type="entry name" value="Isoprenoid_Synthase_Type_I"/>
    <property type="match status" value="1"/>
</dbReference>
<keyword evidence="5" id="KW-0456">Lyase</keyword>
<dbReference type="SUPFAM" id="SSF48576">
    <property type="entry name" value="Terpenoid synthases"/>
    <property type="match status" value="1"/>
</dbReference>
<dbReference type="CDD" id="cd00684">
    <property type="entry name" value="Terpene_cyclase_plant_C1"/>
    <property type="match status" value="1"/>
</dbReference>
<reference evidence="8" key="1">
    <citation type="journal article" date="2023" name="Plant Biotechnol. J.">
        <title>Chromosome-level wild Hevea brasiliensis genome provides new tools for genomic-assisted breeding and valuable loci to elevate rubber yield.</title>
        <authorList>
            <person name="Cheng H."/>
            <person name="Song X."/>
            <person name="Hu Y."/>
            <person name="Wu T."/>
            <person name="Yang Q."/>
            <person name="An Z."/>
            <person name="Feng S."/>
            <person name="Deng Z."/>
            <person name="Wu W."/>
            <person name="Zeng X."/>
            <person name="Tu M."/>
            <person name="Wang X."/>
            <person name="Huang H."/>
        </authorList>
    </citation>
    <scope>NUCLEOTIDE SEQUENCE</scope>
    <source>
        <strain evidence="8">MT/VB/25A 57/8</strain>
    </source>
</reference>
<dbReference type="EMBL" id="JARPOI010000007">
    <property type="protein sequence ID" value="KAJ9176955.1"/>
    <property type="molecule type" value="Genomic_DNA"/>
</dbReference>
<dbReference type="InterPro" id="IPR044814">
    <property type="entry name" value="Terpene_cyclase_plant_C1"/>
</dbReference>
<dbReference type="InterPro" id="IPR050148">
    <property type="entry name" value="Terpene_synthase-like"/>
</dbReference>
<evidence type="ECO:0000313" key="9">
    <source>
        <dbReference type="Proteomes" id="UP001174677"/>
    </source>
</evidence>
<keyword evidence="4" id="KW-0460">Magnesium</keyword>
<dbReference type="InterPro" id="IPR036965">
    <property type="entry name" value="Terpene_synth_N_sf"/>
</dbReference>
<evidence type="ECO:0000313" key="8">
    <source>
        <dbReference type="EMBL" id="KAJ9176955.1"/>
    </source>
</evidence>
<dbReference type="InterPro" id="IPR034741">
    <property type="entry name" value="Terpene_cyclase-like_1_C"/>
</dbReference>
<evidence type="ECO:0000256" key="2">
    <source>
        <dbReference type="ARBA" id="ARBA00006333"/>
    </source>
</evidence>
<dbReference type="Gene3D" id="1.50.10.130">
    <property type="entry name" value="Terpene synthase, N-terminal domain"/>
    <property type="match status" value="1"/>
</dbReference>
<dbReference type="InterPro" id="IPR005630">
    <property type="entry name" value="Terpene_synthase_metal-bd"/>
</dbReference>
<proteinExistence type="inferred from homology"/>
<evidence type="ECO:0000256" key="5">
    <source>
        <dbReference type="ARBA" id="ARBA00023239"/>
    </source>
</evidence>